<dbReference type="InterPro" id="IPR020904">
    <property type="entry name" value="Sc_DH/Rdtase_CS"/>
</dbReference>
<dbReference type="PRINTS" id="PR00080">
    <property type="entry name" value="SDRFAMILY"/>
</dbReference>
<gene>
    <name evidence="3" type="ORF">SAMN05444008_12047</name>
</gene>
<dbReference type="RefSeq" id="WP_073047460.1">
    <property type="nucleotide sequence ID" value="NZ_FQUO01000020.1"/>
</dbReference>
<keyword evidence="2" id="KW-0560">Oxidoreductase</keyword>
<dbReference type="STRING" id="1302690.BUE76_00130"/>
<organism evidence="3 4">
    <name type="scientific">Cnuella takakiae</name>
    <dbReference type="NCBI Taxonomy" id="1302690"/>
    <lineage>
        <taxon>Bacteria</taxon>
        <taxon>Pseudomonadati</taxon>
        <taxon>Bacteroidota</taxon>
        <taxon>Chitinophagia</taxon>
        <taxon>Chitinophagales</taxon>
        <taxon>Chitinophagaceae</taxon>
        <taxon>Cnuella</taxon>
    </lineage>
</organism>
<comment type="similarity">
    <text evidence="1">Belongs to the short-chain dehydrogenases/reductases (SDR) family.</text>
</comment>
<dbReference type="Pfam" id="PF13561">
    <property type="entry name" value="adh_short_C2"/>
    <property type="match status" value="1"/>
</dbReference>
<name>A0A1M5HTE2_9BACT</name>
<dbReference type="PROSITE" id="PS00061">
    <property type="entry name" value="ADH_SHORT"/>
    <property type="match status" value="1"/>
</dbReference>
<dbReference type="PANTHER" id="PTHR43639:SF1">
    <property type="entry name" value="SHORT-CHAIN DEHYDROGENASE_REDUCTASE FAMILY PROTEIN"/>
    <property type="match status" value="1"/>
</dbReference>
<dbReference type="InterPro" id="IPR002347">
    <property type="entry name" value="SDR_fam"/>
</dbReference>
<evidence type="ECO:0000256" key="1">
    <source>
        <dbReference type="ARBA" id="ARBA00006484"/>
    </source>
</evidence>
<dbReference type="PANTHER" id="PTHR43639">
    <property type="entry name" value="OXIDOREDUCTASE, SHORT-CHAIN DEHYDROGENASE/REDUCTASE FAMILY (AFU_ORTHOLOGUE AFUA_5G02870)"/>
    <property type="match status" value="1"/>
</dbReference>
<accession>A0A1M5HTE2</accession>
<dbReference type="AlphaFoldDB" id="A0A1M5HTE2"/>
<dbReference type="Gene3D" id="3.40.50.720">
    <property type="entry name" value="NAD(P)-binding Rossmann-like Domain"/>
    <property type="match status" value="1"/>
</dbReference>
<dbReference type="FunFam" id="3.40.50.720:FF:000084">
    <property type="entry name" value="Short-chain dehydrogenase reductase"/>
    <property type="match status" value="1"/>
</dbReference>
<dbReference type="CDD" id="cd05233">
    <property type="entry name" value="SDR_c"/>
    <property type="match status" value="1"/>
</dbReference>
<sequence>MRFQNKVCIVTGGASGIGKAICQQMAAEGGKVVIIDISDSGQQAANEIDPTGNEALFIKTDISIYQQVEDAVKKTVDKWGRVDVLVNNAAIMTFKPILELSEGEWDKVMAVNMKSVFMFCKLCLPYMNGAAIVNISSVHYHETTANVIPYASSKGAMEAFTRGMSIEYSSDKVRINCVAPGAVDTPMLWSNPNVASGVEKITGKIGKPEDIAAAVCFIASAEATYINGASLHVDGGRLNIL</sequence>
<evidence type="ECO:0000256" key="2">
    <source>
        <dbReference type="ARBA" id="ARBA00023002"/>
    </source>
</evidence>
<dbReference type="PRINTS" id="PR00081">
    <property type="entry name" value="GDHRDH"/>
</dbReference>
<reference evidence="3 4" key="1">
    <citation type="submission" date="2016-11" db="EMBL/GenBank/DDBJ databases">
        <authorList>
            <person name="Jaros S."/>
            <person name="Januszkiewicz K."/>
            <person name="Wedrychowicz H."/>
        </authorList>
    </citation>
    <scope>NUCLEOTIDE SEQUENCE [LARGE SCALE GENOMIC DNA]</scope>
    <source>
        <strain evidence="3 4">DSM 26897</strain>
    </source>
</reference>
<dbReference type="EMBL" id="FQUO01000020">
    <property type="protein sequence ID" value="SHG19118.1"/>
    <property type="molecule type" value="Genomic_DNA"/>
</dbReference>
<evidence type="ECO:0000313" key="4">
    <source>
        <dbReference type="Proteomes" id="UP000184368"/>
    </source>
</evidence>
<dbReference type="InterPro" id="IPR036291">
    <property type="entry name" value="NAD(P)-bd_dom_sf"/>
</dbReference>
<dbReference type="GO" id="GO:0016491">
    <property type="term" value="F:oxidoreductase activity"/>
    <property type="evidence" value="ECO:0007669"/>
    <property type="project" value="UniProtKB-KW"/>
</dbReference>
<evidence type="ECO:0000313" key="3">
    <source>
        <dbReference type="EMBL" id="SHG19118.1"/>
    </source>
</evidence>
<protein>
    <submittedName>
        <fullName evidence="3">NAD(P)-dependent dehydrogenase, short-chain alcohol dehydrogenase family</fullName>
    </submittedName>
</protein>
<dbReference type="SUPFAM" id="SSF51735">
    <property type="entry name" value="NAD(P)-binding Rossmann-fold domains"/>
    <property type="match status" value="1"/>
</dbReference>
<dbReference type="NCBIfam" id="NF005559">
    <property type="entry name" value="PRK07231.1"/>
    <property type="match status" value="1"/>
</dbReference>
<keyword evidence="4" id="KW-1185">Reference proteome</keyword>
<proteinExistence type="inferred from homology"/>
<dbReference type="OrthoDB" id="597477at2"/>
<dbReference type="Proteomes" id="UP000184368">
    <property type="component" value="Unassembled WGS sequence"/>
</dbReference>